<evidence type="ECO:0000313" key="2">
    <source>
        <dbReference type="Proteomes" id="UP000075526"/>
    </source>
</evidence>
<evidence type="ECO:0000313" key="1">
    <source>
        <dbReference type="EMBL" id="KXV18343.1"/>
    </source>
</evidence>
<dbReference type="Proteomes" id="UP000075526">
    <property type="component" value="Unassembled WGS sequence"/>
</dbReference>
<proteinExistence type="predicted"/>
<gene>
    <name evidence="1" type="ORF">AD933_03255</name>
</gene>
<protein>
    <submittedName>
        <fullName evidence="1">Uncharacterized protein</fullName>
    </submittedName>
</protein>
<accession>A0A149RV43</accession>
<reference evidence="1 2" key="1">
    <citation type="submission" date="2015-06" db="EMBL/GenBank/DDBJ databases">
        <title>Improved classification and identification of acetic acid bacteria using matrix-assisted laser desorption/ionization time-of-flight mass spectrometry; Gluconobacter nephelii and Gluconobacter uchimurae are later heterotypic synonyms of Gluconobacter japonicus and Gluconobacter oxydans, respectively.</title>
        <authorList>
            <person name="Li L."/>
            <person name="Cleenwerck I."/>
            <person name="De Vuyst L."/>
            <person name="Vandamme P."/>
        </authorList>
    </citation>
    <scope>NUCLEOTIDE SEQUENCE [LARGE SCALE GENOMIC DNA]</scope>
    <source>
        <strain evidence="1 2">LMG 1552</strain>
    </source>
</reference>
<comment type="caution">
    <text evidence="1">The sequence shown here is derived from an EMBL/GenBank/DDBJ whole genome shotgun (WGS) entry which is preliminary data.</text>
</comment>
<sequence>MRASKSENYLFFCLETFSGLAFCDLTVSQQEYKPCPEVTNPPIRISRKDKQSILNKVMNSVGSAKKKLSDAHGRPLTKKLAVVKKAVQGEGMK</sequence>
<dbReference type="EMBL" id="LHZF01000138">
    <property type="protein sequence ID" value="KXV18343.1"/>
    <property type="molecule type" value="Genomic_DNA"/>
</dbReference>
<dbReference type="AlphaFoldDB" id="A0A149RV43"/>
<organism evidence="1 2">
    <name type="scientific">Acetobacter malorum</name>
    <dbReference type="NCBI Taxonomy" id="178901"/>
    <lineage>
        <taxon>Bacteria</taxon>
        <taxon>Pseudomonadati</taxon>
        <taxon>Pseudomonadota</taxon>
        <taxon>Alphaproteobacteria</taxon>
        <taxon>Acetobacterales</taxon>
        <taxon>Acetobacteraceae</taxon>
        <taxon>Acetobacter</taxon>
    </lineage>
</organism>
<name>A0A149RV43_9PROT</name>